<dbReference type="OrthoDB" id="10385034at2759"/>
<name>A0A9W8BAT8_9FUNG</name>
<dbReference type="AlphaFoldDB" id="A0A9W8BAT8"/>
<keyword evidence="3" id="KW-1185">Reference proteome</keyword>
<feature type="signal peptide" evidence="1">
    <location>
        <begin position="1"/>
        <end position="26"/>
    </location>
</feature>
<gene>
    <name evidence="2" type="ORF">H4R34_000968</name>
</gene>
<protein>
    <submittedName>
        <fullName evidence="2">Uncharacterized protein</fullName>
    </submittedName>
</protein>
<evidence type="ECO:0000313" key="2">
    <source>
        <dbReference type="EMBL" id="KAJ1983913.1"/>
    </source>
</evidence>
<sequence length="95" mass="9850">MFRTSALVLLAAAVTLLTFNVQQVSSKPARSVKVPEGAISNDSSDNPFNAARTLTITQIVALPTPTDPQCAESSSENITDGSCGGGIGIVMGVRW</sequence>
<organism evidence="2 3">
    <name type="scientific">Dimargaris verticillata</name>
    <dbReference type="NCBI Taxonomy" id="2761393"/>
    <lineage>
        <taxon>Eukaryota</taxon>
        <taxon>Fungi</taxon>
        <taxon>Fungi incertae sedis</taxon>
        <taxon>Zoopagomycota</taxon>
        <taxon>Kickxellomycotina</taxon>
        <taxon>Dimargaritomycetes</taxon>
        <taxon>Dimargaritales</taxon>
        <taxon>Dimargaritaceae</taxon>
        <taxon>Dimargaris</taxon>
    </lineage>
</organism>
<dbReference type="Proteomes" id="UP001151582">
    <property type="component" value="Unassembled WGS sequence"/>
</dbReference>
<keyword evidence="1" id="KW-0732">Signal</keyword>
<reference evidence="2" key="1">
    <citation type="submission" date="2022-07" db="EMBL/GenBank/DDBJ databases">
        <title>Phylogenomic reconstructions and comparative analyses of Kickxellomycotina fungi.</title>
        <authorList>
            <person name="Reynolds N.K."/>
            <person name="Stajich J.E."/>
            <person name="Barry K."/>
            <person name="Grigoriev I.V."/>
            <person name="Crous P."/>
            <person name="Smith M.E."/>
        </authorList>
    </citation>
    <scope>NUCLEOTIDE SEQUENCE</scope>
    <source>
        <strain evidence="2">RSA 567</strain>
    </source>
</reference>
<feature type="chain" id="PRO_5040952771" evidence="1">
    <location>
        <begin position="27"/>
        <end position="95"/>
    </location>
</feature>
<dbReference type="EMBL" id="JANBQB010000036">
    <property type="protein sequence ID" value="KAJ1983913.1"/>
    <property type="molecule type" value="Genomic_DNA"/>
</dbReference>
<evidence type="ECO:0000256" key="1">
    <source>
        <dbReference type="SAM" id="SignalP"/>
    </source>
</evidence>
<proteinExistence type="predicted"/>
<evidence type="ECO:0000313" key="3">
    <source>
        <dbReference type="Proteomes" id="UP001151582"/>
    </source>
</evidence>
<comment type="caution">
    <text evidence="2">The sequence shown here is derived from an EMBL/GenBank/DDBJ whole genome shotgun (WGS) entry which is preliminary data.</text>
</comment>
<accession>A0A9W8BAT8</accession>